<keyword evidence="5" id="KW-0539">Nucleus</keyword>
<dbReference type="CDD" id="cd00067">
    <property type="entry name" value="GAL4"/>
    <property type="match status" value="1"/>
</dbReference>
<evidence type="ECO:0000313" key="9">
    <source>
        <dbReference type="Proteomes" id="UP001610334"/>
    </source>
</evidence>
<keyword evidence="1" id="KW-0479">Metal-binding</keyword>
<gene>
    <name evidence="8" type="ORF">BJX63DRAFT_407655</name>
</gene>
<dbReference type="PROSITE" id="PS50048">
    <property type="entry name" value="ZN2_CY6_FUNGAL_2"/>
    <property type="match status" value="1"/>
</dbReference>
<evidence type="ECO:0000256" key="2">
    <source>
        <dbReference type="ARBA" id="ARBA00023015"/>
    </source>
</evidence>
<feature type="domain" description="Zn(2)-C6 fungal-type" evidence="7">
    <location>
        <begin position="20"/>
        <end position="47"/>
    </location>
</feature>
<dbReference type="Pfam" id="PF04082">
    <property type="entry name" value="Fungal_trans"/>
    <property type="match status" value="1"/>
</dbReference>
<keyword evidence="2" id="KW-0805">Transcription regulation</keyword>
<dbReference type="SMART" id="SM00906">
    <property type="entry name" value="Fungal_trans"/>
    <property type="match status" value="1"/>
</dbReference>
<evidence type="ECO:0000256" key="5">
    <source>
        <dbReference type="ARBA" id="ARBA00023242"/>
    </source>
</evidence>
<proteinExistence type="predicted"/>
<dbReference type="PANTHER" id="PTHR46910">
    <property type="entry name" value="TRANSCRIPTION FACTOR PDR1"/>
    <property type="match status" value="1"/>
</dbReference>
<evidence type="ECO:0000256" key="1">
    <source>
        <dbReference type="ARBA" id="ARBA00022723"/>
    </source>
</evidence>
<feature type="compositionally biased region" description="Basic and acidic residues" evidence="6">
    <location>
        <begin position="130"/>
        <end position="140"/>
    </location>
</feature>
<evidence type="ECO:0000259" key="7">
    <source>
        <dbReference type="PROSITE" id="PS50048"/>
    </source>
</evidence>
<dbReference type="PANTHER" id="PTHR46910:SF5">
    <property type="entry name" value="ZN(II)2CYS6 TRANSCRIPTION FACTOR (EUROFUNG)"/>
    <property type="match status" value="1"/>
</dbReference>
<dbReference type="SUPFAM" id="SSF57701">
    <property type="entry name" value="Zn2/Cys6 DNA-binding domain"/>
    <property type="match status" value="1"/>
</dbReference>
<organism evidence="8 9">
    <name type="scientific">Aspergillus granulosus</name>
    <dbReference type="NCBI Taxonomy" id="176169"/>
    <lineage>
        <taxon>Eukaryota</taxon>
        <taxon>Fungi</taxon>
        <taxon>Dikarya</taxon>
        <taxon>Ascomycota</taxon>
        <taxon>Pezizomycotina</taxon>
        <taxon>Eurotiomycetes</taxon>
        <taxon>Eurotiomycetidae</taxon>
        <taxon>Eurotiales</taxon>
        <taxon>Aspergillaceae</taxon>
        <taxon>Aspergillus</taxon>
        <taxon>Aspergillus subgen. Nidulantes</taxon>
    </lineage>
</organism>
<dbReference type="Proteomes" id="UP001610334">
    <property type="component" value="Unassembled WGS sequence"/>
</dbReference>
<keyword evidence="4" id="KW-0804">Transcription</keyword>
<protein>
    <recommendedName>
        <fullName evidence="7">Zn(2)-C6 fungal-type domain-containing protein</fullName>
    </recommendedName>
</protein>
<dbReference type="InterPro" id="IPR001138">
    <property type="entry name" value="Zn2Cys6_DnaBD"/>
</dbReference>
<evidence type="ECO:0000256" key="3">
    <source>
        <dbReference type="ARBA" id="ARBA00023125"/>
    </source>
</evidence>
<dbReference type="SMART" id="SM00066">
    <property type="entry name" value="GAL4"/>
    <property type="match status" value="1"/>
</dbReference>
<name>A0ABR4H292_9EURO</name>
<evidence type="ECO:0000256" key="6">
    <source>
        <dbReference type="SAM" id="MobiDB-lite"/>
    </source>
</evidence>
<comment type="caution">
    <text evidence="8">The sequence shown here is derived from an EMBL/GenBank/DDBJ whole genome shotgun (WGS) entry which is preliminary data.</text>
</comment>
<evidence type="ECO:0000313" key="8">
    <source>
        <dbReference type="EMBL" id="KAL2808918.1"/>
    </source>
</evidence>
<keyword evidence="3" id="KW-0238">DNA-binding</keyword>
<dbReference type="Gene3D" id="4.10.240.10">
    <property type="entry name" value="Zn(2)-C6 fungal-type DNA-binding domain"/>
    <property type="match status" value="1"/>
</dbReference>
<dbReference type="Pfam" id="PF00172">
    <property type="entry name" value="Zn_clus"/>
    <property type="match status" value="1"/>
</dbReference>
<dbReference type="InterPro" id="IPR007219">
    <property type="entry name" value="XnlR_reg_dom"/>
</dbReference>
<reference evidence="8 9" key="1">
    <citation type="submission" date="2024-07" db="EMBL/GenBank/DDBJ databases">
        <title>Section-level genome sequencing and comparative genomics of Aspergillus sections Usti and Cavernicolus.</title>
        <authorList>
            <consortium name="Lawrence Berkeley National Laboratory"/>
            <person name="Nybo J.L."/>
            <person name="Vesth T.C."/>
            <person name="Theobald S."/>
            <person name="Frisvad J.C."/>
            <person name="Larsen T.O."/>
            <person name="Kjaerboelling I."/>
            <person name="Rothschild-Mancinelli K."/>
            <person name="Lyhne E.K."/>
            <person name="Kogle M.E."/>
            <person name="Barry K."/>
            <person name="Clum A."/>
            <person name="Na H."/>
            <person name="Ledsgaard L."/>
            <person name="Lin J."/>
            <person name="Lipzen A."/>
            <person name="Kuo A."/>
            <person name="Riley R."/>
            <person name="Mondo S."/>
            <person name="Labutti K."/>
            <person name="Haridas S."/>
            <person name="Pangalinan J."/>
            <person name="Salamov A.A."/>
            <person name="Simmons B.A."/>
            <person name="Magnuson J.K."/>
            <person name="Chen J."/>
            <person name="Drula E."/>
            <person name="Henrissat B."/>
            <person name="Wiebenga A."/>
            <person name="Lubbers R.J."/>
            <person name="Gomes A.C."/>
            <person name="Makela M.R."/>
            <person name="Stajich J."/>
            <person name="Grigoriev I.V."/>
            <person name="Mortensen U.H."/>
            <person name="De Vries R.P."/>
            <person name="Baker S.E."/>
            <person name="Andersen M.R."/>
        </authorList>
    </citation>
    <scope>NUCLEOTIDE SEQUENCE [LARGE SCALE GENOMIC DNA]</scope>
    <source>
        <strain evidence="8 9">CBS 588.65</strain>
    </source>
</reference>
<sequence length="589" mass="65478">MSQDGQIQLTSSTSPSLSRACDRCHKRKIRCDKTFPCAGCRSMGVSCEPSKRPAIQKRQRVLISPQYEKKLDHLAEELSRVATLVEALHEISSESLRPTDAATPSQLLEATPSAPNSHNRYLTRSLHTTPTKDKASSDRNYKRESAIVIEGQSSLTAHSAFGVDFMQNVANSSPDTAGSSEVKKLLNNLRNIVSLLKPQCLSHDHLFPLAQEPPFGNCHGSTMPPIQAAFAVISNAQDESDFTYLCISKILSPRSLSDLCMKLYCSSECSDAECIIVNAALYFLATDPDTSNNDSDRCGERGNLQQMCRKNLETVLSRLSLYLHGSYDMILALVLGALYALDLSKPYLAWTLVNAASQCSYSLGFHSKLDNSEGFLNGPSQTELLFWTVYYLEKTLCLRLGRSSTIADSDISISLPERPQGSSSYHLDYLNVQLKLASVAARIYERLYCAGAFQVSRDERARRAVELSQELSGYCEQALGITQHWSQSSTNGRIREQILLIAGSDEVFRLSLLTLVNQAMSTSDDSITNFCKECILSARKALDCHQAYMMELATKGLSFVTAYIHWTIFFRTLYTFYRPFLSCDRGRGC</sequence>
<dbReference type="PROSITE" id="PS00463">
    <property type="entry name" value="ZN2_CY6_FUNGAL_1"/>
    <property type="match status" value="1"/>
</dbReference>
<feature type="region of interest" description="Disordered" evidence="6">
    <location>
        <begin position="109"/>
        <end position="140"/>
    </location>
</feature>
<feature type="compositionally biased region" description="Polar residues" evidence="6">
    <location>
        <begin position="109"/>
        <end position="129"/>
    </location>
</feature>
<dbReference type="CDD" id="cd12148">
    <property type="entry name" value="fungal_TF_MHR"/>
    <property type="match status" value="1"/>
</dbReference>
<evidence type="ECO:0000256" key="4">
    <source>
        <dbReference type="ARBA" id="ARBA00023163"/>
    </source>
</evidence>
<dbReference type="InterPro" id="IPR050987">
    <property type="entry name" value="AtrR-like"/>
</dbReference>
<dbReference type="InterPro" id="IPR036864">
    <property type="entry name" value="Zn2-C6_fun-type_DNA-bd_sf"/>
</dbReference>
<accession>A0ABR4H292</accession>
<keyword evidence="9" id="KW-1185">Reference proteome</keyword>
<dbReference type="EMBL" id="JBFXLT010000101">
    <property type="protein sequence ID" value="KAL2808918.1"/>
    <property type="molecule type" value="Genomic_DNA"/>
</dbReference>